<feature type="domain" description="Acyl-CoA dehydrogenase-like C-terminal" evidence="9">
    <location>
        <begin position="459"/>
        <end position="551"/>
    </location>
</feature>
<evidence type="ECO:0000259" key="7">
    <source>
        <dbReference type="Pfam" id="PF02770"/>
    </source>
</evidence>
<dbReference type="PROSITE" id="PS00072">
    <property type="entry name" value="ACYL_COA_DH_1"/>
    <property type="match status" value="1"/>
</dbReference>
<dbReference type="Gene3D" id="1.10.540.10">
    <property type="entry name" value="Acyl-CoA dehydrogenase/oxidase, N-terminal domain"/>
    <property type="match status" value="1"/>
</dbReference>
<dbReference type="PANTHER" id="PTHR43884:SF12">
    <property type="entry name" value="ISOVALERYL-COA DEHYDROGENASE, MITOCHONDRIAL-RELATED"/>
    <property type="match status" value="1"/>
</dbReference>
<dbReference type="Proteomes" id="UP001333102">
    <property type="component" value="Chromosome"/>
</dbReference>
<keyword evidence="11" id="KW-1185">Reference proteome</keyword>
<dbReference type="PROSITE" id="PS00073">
    <property type="entry name" value="ACYL_COA_DH_2"/>
    <property type="match status" value="1"/>
</dbReference>
<name>A0ABZ1BSW2_9FIRM</name>
<sequence length="584" mass="62412">MPTSDWWERGGGFLVGDPSPDDEAAVVTPEQAREEVEPIAAVARDFVQKEVLARGDRLLEHDYPTLRELLARAGELGLLGVEVEEAYGGSALGPVFGAAVTEEIARAGDFAVTFGAHSGIGTLPLALFGTPEQKARYLPDLVAGRKVAAYALTEPMAGSDALSARTRATPVEGGFVLEGQKQWITNAGFADLFVVYARVDGERFTAFLVEAGSPGLSLGPEEDKLGIRGSSTRAVFLDRVRVPADHVLGEVGRGHVVAFGVLNIGRFKLAAGSLGSGKAAMAVATAYAESRQQFGRPIADFGLVQEKLARMAVRLYALESMVYRTAGLMHRRGLADGHASAVGEMAVECSANKVYGSEALSSIVDEALQIHGGYGFMNDYPVARMYRDARINRIFEGTNEINRLLIPDALLRRAMRAGLPLLQSMAEARQAVESRDGATAGEWHGDGGPLPDAAWMAGMRRALLYAASRMVERHGTALESEQEQLGRLADMVIGYFAAQSAWIRARRAAERDGRDAPLHAALAALVIDEATRQMEQAGRDLAGDAEAVDRMAALLRRPPIGIIALQRQVAAAVRSAGGYPLGPR</sequence>
<protein>
    <submittedName>
        <fullName evidence="10">Acyl-CoA dehydrogenase family protein</fullName>
    </submittedName>
</protein>
<dbReference type="Gene3D" id="1.20.140.10">
    <property type="entry name" value="Butyryl-CoA Dehydrogenase, subunit A, domain 3"/>
    <property type="match status" value="2"/>
</dbReference>
<dbReference type="InterPro" id="IPR037069">
    <property type="entry name" value="AcylCoA_DH/ox_N_sf"/>
</dbReference>
<dbReference type="Pfam" id="PF00441">
    <property type="entry name" value="Acyl-CoA_dh_1"/>
    <property type="match status" value="1"/>
</dbReference>
<evidence type="ECO:0000256" key="3">
    <source>
        <dbReference type="ARBA" id="ARBA00022630"/>
    </source>
</evidence>
<evidence type="ECO:0000259" key="9">
    <source>
        <dbReference type="Pfam" id="PF21263"/>
    </source>
</evidence>
<dbReference type="InterPro" id="IPR013786">
    <property type="entry name" value="AcylCoA_DH/ox_N"/>
</dbReference>
<dbReference type="Pfam" id="PF21263">
    <property type="entry name" value="Acyl-CoA-dh_C"/>
    <property type="match status" value="1"/>
</dbReference>
<evidence type="ECO:0000313" key="11">
    <source>
        <dbReference type="Proteomes" id="UP001333102"/>
    </source>
</evidence>
<evidence type="ECO:0000313" key="10">
    <source>
        <dbReference type="EMBL" id="WRP15824.1"/>
    </source>
</evidence>
<dbReference type="SUPFAM" id="SSF47203">
    <property type="entry name" value="Acyl-CoA dehydrogenase C-terminal domain-like"/>
    <property type="match status" value="1"/>
</dbReference>
<feature type="domain" description="Acyl-CoA dehydrogenase/oxidase N-terminal" evidence="8">
    <location>
        <begin position="34"/>
        <end position="144"/>
    </location>
</feature>
<feature type="domain" description="Acyl-CoA dehydrogenase/oxidase C-terminal" evidence="6">
    <location>
        <begin position="252"/>
        <end position="410"/>
    </location>
</feature>
<evidence type="ECO:0000256" key="2">
    <source>
        <dbReference type="ARBA" id="ARBA00009347"/>
    </source>
</evidence>
<dbReference type="RefSeq" id="WP_324670232.1">
    <property type="nucleotide sequence ID" value="NZ_CP141614.1"/>
</dbReference>
<dbReference type="InterPro" id="IPR009075">
    <property type="entry name" value="AcylCo_DH/oxidase_C"/>
</dbReference>
<dbReference type="PANTHER" id="PTHR43884">
    <property type="entry name" value="ACYL-COA DEHYDROGENASE"/>
    <property type="match status" value="1"/>
</dbReference>
<keyword evidence="3 5" id="KW-0285">Flavoprotein</keyword>
<evidence type="ECO:0000256" key="5">
    <source>
        <dbReference type="RuleBase" id="RU362125"/>
    </source>
</evidence>
<dbReference type="Pfam" id="PF02770">
    <property type="entry name" value="Acyl-CoA_dh_M"/>
    <property type="match status" value="1"/>
</dbReference>
<dbReference type="InterPro" id="IPR009100">
    <property type="entry name" value="AcylCoA_DH/oxidase_NM_dom_sf"/>
</dbReference>
<dbReference type="InterPro" id="IPR046373">
    <property type="entry name" value="Acyl-CoA_Oxase/DH_mid-dom_sf"/>
</dbReference>
<evidence type="ECO:0000256" key="1">
    <source>
        <dbReference type="ARBA" id="ARBA00001974"/>
    </source>
</evidence>
<dbReference type="InterPro" id="IPR006091">
    <property type="entry name" value="Acyl-CoA_Oxase/DH_mid-dom"/>
</dbReference>
<gene>
    <name evidence="10" type="ORF">VLY81_06635</name>
</gene>
<keyword evidence="5" id="KW-0560">Oxidoreductase</keyword>
<proteinExistence type="inferred from homology"/>
<comment type="cofactor">
    <cofactor evidence="1 5">
        <name>FAD</name>
        <dbReference type="ChEBI" id="CHEBI:57692"/>
    </cofactor>
</comment>
<comment type="similarity">
    <text evidence="2 5">Belongs to the acyl-CoA dehydrogenase family.</text>
</comment>
<evidence type="ECO:0000259" key="6">
    <source>
        <dbReference type="Pfam" id="PF00441"/>
    </source>
</evidence>
<feature type="domain" description="Acyl-CoA oxidase/dehydrogenase middle" evidence="7">
    <location>
        <begin position="149"/>
        <end position="240"/>
    </location>
</feature>
<accession>A0ABZ1BSW2</accession>
<dbReference type="InterPro" id="IPR049426">
    <property type="entry name" value="Acyl-CoA-dh-like_C"/>
</dbReference>
<dbReference type="InterPro" id="IPR036250">
    <property type="entry name" value="AcylCo_DH-like_C"/>
</dbReference>
<keyword evidence="4 5" id="KW-0274">FAD</keyword>
<evidence type="ECO:0000259" key="8">
    <source>
        <dbReference type="Pfam" id="PF02771"/>
    </source>
</evidence>
<dbReference type="Gene3D" id="2.40.110.10">
    <property type="entry name" value="Butyryl-CoA Dehydrogenase, subunit A, domain 2"/>
    <property type="match status" value="1"/>
</dbReference>
<dbReference type="Pfam" id="PF02771">
    <property type="entry name" value="Acyl-CoA_dh_N"/>
    <property type="match status" value="1"/>
</dbReference>
<evidence type="ECO:0000256" key="4">
    <source>
        <dbReference type="ARBA" id="ARBA00022827"/>
    </source>
</evidence>
<dbReference type="SUPFAM" id="SSF56645">
    <property type="entry name" value="Acyl-CoA dehydrogenase NM domain-like"/>
    <property type="match status" value="1"/>
</dbReference>
<reference evidence="11" key="1">
    <citation type="submission" date="2023-12" db="EMBL/GenBank/DDBJ databases">
        <title>Novel isolates from deep terrestrial aquifers shed light on the physiology and ecology of the class Limnochordia.</title>
        <authorList>
            <person name="Karnachuk O.V."/>
            <person name="Lukina A.P."/>
            <person name="Avakyan M.R."/>
            <person name="Kadnikov V."/>
            <person name="Begmatov S."/>
            <person name="Beletsky A.V."/>
            <person name="Mardanov A.V."/>
            <person name="Ravin N.V."/>
        </authorList>
    </citation>
    <scope>NUCLEOTIDE SEQUENCE [LARGE SCALE GENOMIC DNA]</scope>
    <source>
        <strain evidence="11">LN</strain>
    </source>
</reference>
<dbReference type="InterPro" id="IPR006089">
    <property type="entry name" value="Acyl-CoA_DH_CS"/>
</dbReference>
<dbReference type="EMBL" id="CP141614">
    <property type="protein sequence ID" value="WRP15824.1"/>
    <property type="molecule type" value="Genomic_DNA"/>
</dbReference>
<organism evidence="10 11">
    <name type="scientific">Geochorda subterranea</name>
    <dbReference type="NCBI Taxonomy" id="3109564"/>
    <lineage>
        <taxon>Bacteria</taxon>
        <taxon>Bacillati</taxon>
        <taxon>Bacillota</taxon>
        <taxon>Limnochordia</taxon>
        <taxon>Limnochordales</taxon>
        <taxon>Geochordaceae</taxon>
        <taxon>Geochorda</taxon>
    </lineage>
</organism>